<name>A0A9W9EN32_9EURO</name>
<dbReference type="EMBL" id="JAPMSZ010000011">
    <property type="protein sequence ID" value="KAJ5084831.1"/>
    <property type="molecule type" value="Genomic_DNA"/>
</dbReference>
<reference evidence="1" key="2">
    <citation type="journal article" date="2023" name="IMA Fungus">
        <title>Comparative genomic study of the Penicillium genus elucidates a diverse pangenome and 15 lateral gene transfer events.</title>
        <authorList>
            <person name="Petersen C."/>
            <person name="Sorensen T."/>
            <person name="Nielsen M.R."/>
            <person name="Sondergaard T.E."/>
            <person name="Sorensen J.L."/>
            <person name="Fitzpatrick D.A."/>
            <person name="Frisvad J.C."/>
            <person name="Nielsen K.L."/>
        </authorList>
    </citation>
    <scope>NUCLEOTIDE SEQUENCE</scope>
    <source>
        <strain evidence="1">IBT 34128</strain>
    </source>
</reference>
<sequence length="73" mass="7918">MIGRWTGEAKRKREGITRNIQNIQNVDLHRAECGNAVESSQNAKMLRSEVDAPAFGPLSAIPNVTPFNAATAP</sequence>
<protein>
    <submittedName>
        <fullName evidence="1">Uncharacterized protein</fullName>
    </submittedName>
</protein>
<evidence type="ECO:0000313" key="2">
    <source>
        <dbReference type="Proteomes" id="UP001141434"/>
    </source>
</evidence>
<gene>
    <name evidence="1" type="ORF">NUU61_009410</name>
</gene>
<dbReference type="GeneID" id="81399104"/>
<dbReference type="RefSeq" id="XP_056508228.1">
    <property type="nucleotide sequence ID" value="XM_056659935.1"/>
</dbReference>
<dbReference type="AlphaFoldDB" id="A0A9W9EN32"/>
<proteinExistence type="predicted"/>
<comment type="caution">
    <text evidence="1">The sequence shown here is derived from an EMBL/GenBank/DDBJ whole genome shotgun (WGS) entry which is preliminary data.</text>
</comment>
<keyword evidence="2" id="KW-1185">Reference proteome</keyword>
<accession>A0A9W9EN32</accession>
<evidence type="ECO:0000313" key="1">
    <source>
        <dbReference type="EMBL" id="KAJ5084831.1"/>
    </source>
</evidence>
<reference evidence="1" key="1">
    <citation type="submission" date="2022-11" db="EMBL/GenBank/DDBJ databases">
        <authorList>
            <person name="Petersen C."/>
        </authorList>
    </citation>
    <scope>NUCLEOTIDE SEQUENCE</scope>
    <source>
        <strain evidence="1">IBT 34128</strain>
    </source>
</reference>
<dbReference type="Proteomes" id="UP001141434">
    <property type="component" value="Unassembled WGS sequence"/>
</dbReference>
<organism evidence="1 2">
    <name type="scientific">Penicillium alfredii</name>
    <dbReference type="NCBI Taxonomy" id="1506179"/>
    <lineage>
        <taxon>Eukaryota</taxon>
        <taxon>Fungi</taxon>
        <taxon>Dikarya</taxon>
        <taxon>Ascomycota</taxon>
        <taxon>Pezizomycotina</taxon>
        <taxon>Eurotiomycetes</taxon>
        <taxon>Eurotiomycetidae</taxon>
        <taxon>Eurotiales</taxon>
        <taxon>Aspergillaceae</taxon>
        <taxon>Penicillium</taxon>
    </lineage>
</organism>